<dbReference type="EMBL" id="CAJNOQ010031930">
    <property type="protein sequence ID" value="CAF1582719.1"/>
    <property type="molecule type" value="Genomic_DNA"/>
</dbReference>
<dbReference type="PANTHER" id="PTHR47163">
    <property type="entry name" value="DDE_TNP_IS1595 DOMAIN-CONTAINING PROTEIN"/>
    <property type="match status" value="1"/>
</dbReference>
<evidence type="ECO:0000313" key="1">
    <source>
        <dbReference type="EMBL" id="CAF1582719.1"/>
    </source>
</evidence>
<dbReference type="Proteomes" id="UP000681722">
    <property type="component" value="Unassembled WGS sequence"/>
</dbReference>
<dbReference type="OrthoDB" id="424490at2759"/>
<reference evidence="1" key="1">
    <citation type="submission" date="2021-02" db="EMBL/GenBank/DDBJ databases">
        <authorList>
            <person name="Nowell W R."/>
        </authorList>
    </citation>
    <scope>NUCLEOTIDE SEQUENCE</scope>
</reference>
<dbReference type="InterPro" id="IPR053164">
    <property type="entry name" value="IS1016-like_transposase"/>
</dbReference>
<evidence type="ECO:0000313" key="3">
    <source>
        <dbReference type="Proteomes" id="UP000663829"/>
    </source>
</evidence>
<comment type="caution">
    <text evidence="1">The sequence shown here is derived from an EMBL/GenBank/DDBJ whole genome shotgun (WGS) entry which is preliminary data.</text>
</comment>
<feature type="non-terminal residue" evidence="1">
    <location>
        <position position="199"/>
    </location>
</feature>
<organism evidence="1 3">
    <name type="scientific">Didymodactylos carnosus</name>
    <dbReference type="NCBI Taxonomy" id="1234261"/>
    <lineage>
        <taxon>Eukaryota</taxon>
        <taxon>Metazoa</taxon>
        <taxon>Spiralia</taxon>
        <taxon>Gnathifera</taxon>
        <taxon>Rotifera</taxon>
        <taxon>Eurotatoria</taxon>
        <taxon>Bdelloidea</taxon>
        <taxon>Philodinida</taxon>
        <taxon>Philodinidae</taxon>
        <taxon>Didymodactylos</taxon>
    </lineage>
</organism>
<accession>A0A815ZBM4</accession>
<name>A0A815ZBM4_9BILA</name>
<proteinExistence type="predicted"/>
<dbReference type="AlphaFoldDB" id="A0A815ZBM4"/>
<evidence type="ECO:0000313" key="2">
    <source>
        <dbReference type="EMBL" id="CAF4450859.1"/>
    </source>
</evidence>
<sequence>MTLRDWYQFTDSFENTVSCCQALGLIPFKPSEPCNNGHNNWCIGTCGRAIDGCRWICKERSCRLTRSIRDGTFFSGSKLEMSQILDLMLFWSQGVDSHKFLRRHCGFASNSTIVDWKNFLCDVCAEHFLRNPAVIGGVGHIVEIDESSWTKRKYNRGRAIGNQWVFGGTDRDTGECFAVTVDRRDATTLLPIIQQYVRP</sequence>
<gene>
    <name evidence="1" type="ORF">GPM918_LOCUS41206</name>
    <name evidence="2" type="ORF">SRO942_LOCUS42231</name>
</gene>
<protein>
    <recommendedName>
        <fullName evidence="4">ISXO2-like transposase domain-containing protein</fullName>
    </recommendedName>
</protein>
<evidence type="ECO:0008006" key="4">
    <source>
        <dbReference type="Google" id="ProtNLM"/>
    </source>
</evidence>
<dbReference type="EMBL" id="CAJOBC010097920">
    <property type="protein sequence ID" value="CAF4450859.1"/>
    <property type="molecule type" value="Genomic_DNA"/>
</dbReference>
<dbReference type="PANTHER" id="PTHR47163:SF2">
    <property type="entry name" value="SI:DKEY-17M8.2"/>
    <property type="match status" value="1"/>
</dbReference>
<dbReference type="Proteomes" id="UP000663829">
    <property type="component" value="Unassembled WGS sequence"/>
</dbReference>
<keyword evidence="3" id="KW-1185">Reference proteome</keyword>